<gene>
    <name evidence="14" type="ORF">SISNIDRAFT_484547</name>
</gene>
<evidence type="ECO:0000313" key="15">
    <source>
        <dbReference type="Proteomes" id="UP000076722"/>
    </source>
</evidence>
<dbReference type="AlphaFoldDB" id="A0A164VNF7"/>
<dbReference type="CDD" id="cd22888">
    <property type="entry name" value="CcO_VIIa_fungal"/>
    <property type="match status" value="1"/>
</dbReference>
<name>A0A164VNF7_9AGAM</name>
<dbReference type="GO" id="GO:0016491">
    <property type="term" value="F:oxidoreductase activity"/>
    <property type="evidence" value="ECO:0007669"/>
    <property type="project" value="UniProtKB-KW"/>
</dbReference>
<reference evidence="14 15" key="1">
    <citation type="journal article" date="2016" name="Mol. Biol. Evol.">
        <title>Comparative Genomics of Early-Diverging Mushroom-Forming Fungi Provides Insights into the Origins of Lignocellulose Decay Capabilities.</title>
        <authorList>
            <person name="Nagy L.G."/>
            <person name="Riley R."/>
            <person name="Tritt A."/>
            <person name="Adam C."/>
            <person name="Daum C."/>
            <person name="Floudas D."/>
            <person name="Sun H."/>
            <person name="Yadav J.S."/>
            <person name="Pangilinan J."/>
            <person name="Larsson K.H."/>
            <person name="Matsuura K."/>
            <person name="Barry K."/>
            <person name="Labutti K."/>
            <person name="Kuo R."/>
            <person name="Ohm R.A."/>
            <person name="Bhattacharya S.S."/>
            <person name="Shirouzu T."/>
            <person name="Yoshinaga Y."/>
            <person name="Martin F.M."/>
            <person name="Grigoriev I.V."/>
            <person name="Hibbett D.S."/>
        </authorList>
    </citation>
    <scope>NUCLEOTIDE SEQUENCE [LARGE SCALE GENOMIC DNA]</scope>
    <source>
        <strain evidence="14 15">HHB9708</strain>
    </source>
</reference>
<dbReference type="Proteomes" id="UP000076722">
    <property type="component" value="Unassembled WGS sequence"/>
</dbReference>
<evidence type="ECO:0000256" key="12">
    <source>
        <dbReference type="PIRNR" id="PIRNR000283"/>
    </source>
</evidence>
<dbReference type="GO" id="GO:0004129">
    <property type="term" value="F:cytochrome-c oxidase activity"/>
    <property type="evidence" value="ECO:0007669"/>
    <property type="project" value="TreeGrafter"/>
</dbReference>
<keyword evidence="6 12" id="KW-0999">Mitochondrion inner membrane</keyword>
<keyword evidence="5 13" id="KW-0812">Transmembrane</keyword>
<evidence type="ECO:0000256" key="5">
    <source>
        <dbReference type="ARBA" id="ARBA00022692"/>
    </source>
</evidence>
<protein>
    <recommendedName>
        <fullName evidence="4 12">Cytochrome c oxidase subunit 9, mitochondrial</fullName>
    </recommendedName>
    <alternativeName>
        <fullName evidence="11 12">Cytochrome c oxidase polypeptide VIIA</fullName>
    </alternativeName>
</protein>
<dbReference type="PIRSF" id="PIRSF000283">
    <property type="entry name" value="COX9"/>
    <property type="match status" value="1"/>
</dbReference>
<comment type="pathway">
    <text evidence="2 12">Energy metabolism; oxidative phosphorylation.</text>
</comment>
<sequence length="60" mass="6868">MIAPITGKLRKRFITDLSTAMGLAIAGGYGFWYGLHLPSVRRREQFYLNLEQRRKAGEIV</sequence>
<dbReference type="STRING" id="1314777.A0A164VNF7"/>
<dbReference type="OrthoDB" id="2317211at2759"/>
<dbReference type="GO" id="GO:0005743">
    <property type="term" value="C:mitochondrial inner membrane"/>
    <property type="evidence" value="ECO:0007669"/>
    <property type="project" value="UniProtKB-SubCell"/>
</dbReference>
<evidence type="ECO:0000256" key="9">
    <source>
        <dbReference type="ARBA" id="ARBA00023128"/>
    </source>
</evidence>
<keyword evidence="7 13" id="KW-1133">Transmembrane helix</keyword>
<keyword evidence="15" id="KW-1185">Reference proteome</keyword>
<dbReference type="EMBL" id="KV419404">
    <property type="protein sequence ID" value="KZS94311.1"/>
    <property type="molecule type" value="Genomic_DNA"/>
</dbReference>
<evidence type="ECO:0000256" key="6">
    <source>
        <dbReference type="ARBA" id="ARBA00022792"/>
    </source>
</evidence>
<evidence type="ECO:0000256" key="8">
    <source>
        <dbReference type="ARBA" id="ARBA00023002"/>
    </source>
</evidence>
<dbReference type="InterPro" id="IPR014368">
    <property type="entry name" value="Cyt_c_oxidase_su7a_fun"/>
</dbReference>
<evidence type="ECO:0000256" key="2">
    <source>
        <dbReference type="ARBA" id="ARBA00004673"/>
    </source>
</evidence>
<keyword evidence="8 12" id="KW-0560">Oxidoreductase</keyword>
<evidence type="ECO:0000256" key="10">
    <source>
        <dbReference type="ARBA" id="ARBA00023136"/>
    </source>
</evidence>
<keyword evidence="9 12" id="KW-0496">Mitochondrion</keyword>
<feature type="transmembrane region" description="Helical" evidence="13">
    <location>
        <begin position="17"/>
        <end position="35"/>
    </location>
</feature>
<accession>A0A164VNF7</accession>
<evidence type="ECO:0000313" key="14">
    <source>
        <dbReference type="EMBL" id="KZS94311.1"/>
    </source>
</evidence>
<dbReference type="GO" id="GO:0006123">
    <property type="term" value="P:mitochondrial electron transport, cytochrome c to oxygen"/>
    <property type="evidence" value="ECO:0007669"/>
    <property type="project" value="InterPro"/>
</dbReference>
<evidence type="ECO:0000256" key="1">
    <source>
        <dbReference type="ARBA" id="ARBA00004434"/>
    </source>
</evidence>
<evidence type="ECO:0000256" key="4">
    <source>
        <dbReference type="ARBA" id="ARBA00016081"/>
    </source>
</evidence>
<organism evidence="14 15">
    <name type="scientific">Sistotremastrum niveocremeum HHB9708</name>
    <dbReference type="NCBI Taxonomy" id="1314777"/>
    <lineage>
        <taxon>Eukaryota</taxon>
        <taxon>Fungi</taxon>
        <taxon>Dikarya</taxon>
        <taxon>Basidiomycota</taxon>
        <taxon>Agaricomycotina</taxon>
        <taxon>Agaricomycetes</taxon>
        <taxon>Sistotremastrales</taxon>
        <taxon>Sistotremastraceae</taxon>
        <taxon>Sertulicium</taxon>
        <taxon>Sertulicium niveocremeum</taxon>
    </lineage>
</organism>
<dbReference type="PANTHER" id="PTHR28264">
    <property type="entry name" value="CYTOCHROME C OXIDASE SUBUNIT 7A"/>
    <property type="match status" value="1"/>
</dbReference>
<comment type="subcellular location">
    <subcellularLocation>
        <location evidence="1">Mitochondrion inner membrane</location>
        <topology evidence="1">Single-pass membrane protein</topology>
    </subcellularLocation>
</comment>
<dbReference type="UniPathway" id="UPA00705"/>
<comment type="similarity">
    <text evidence="3 12">Belongs to the fungal cytochrome c oxidase subunit 7a family.</text>
</comment>
<evidence type="ECO:0000256" key="11">
    <source>
        <dbReference type="ARBA" id="ARBA00031091"/>
    </source>
</evidence>
<dbReference type="PANTHER" id="PTHR28264:SF1">
    <property type="entry name" value="CYTOCHROME C OXIDASE SUBUNIT 6C"/>
    <property type="match status" value="1"/>
</dbReference>
<evidence type="ECO:0000256" key="3">
    <source>
        <dbReference type="ARBA" id="ARBA00008862"/>
    </source>
</evidence>
<proteinExistence type="inferred from homology"/>
<evidence type="ECO:0000256" key="7">
    <source>
        <dbReference type="ARBA" id="ARBA00022989"/>
    </source>
</evidence>
<evidence type="ECO:0000256" key="13">
    <source>
        <dbReference type="SAM" id="Phobius"/>
    </source>
</evidence>
<comment type="function">
    <text evidence="12">Component of the cytochrome c oxidase, the last enzyme in the mitochondrial electron transport chain which drives oxidative phosphorylation.</text>
</comment>
<keyword evidence="10 12" id="KW-0472">Membrane</keyword>